<evidence type="ECO:0000256" key="3">
    <source>
        <dbReference type="ARBA" id="ARBA00022692"/>
    </source>
</evidence>
<dbReference type="Proteomes" id="UP000734218">
    <property type="component" value="Unassembled WGS sequence"/>
</dbReference>
<sequence length="195" mass="21322">MAYRSAALLAPLLLAGCGINSVPTAEEEVKARWADVQTNYQRRADLIPNLANTVRAAGAQERQILTEVTEARARAVQVNVSPEQLNDPAALQRFGQAQGQLSSALNGLRVTVEQYPTLRSNENFLTFQSQLEGTENRIAVAVRDYNEAVRAYNTRIRTFPDLIGARFIHGAEPYPPFQATTPNANVAPEVFAPGS</sequence>
<dbReference type="Pfam" id="PF04011">
    <property type="entry name" value="LemA"/>
    <property type="match status" value="1"/>
</dbReference>
<dbReference type="PANTHER" id="PTHR34478:SF2">
    <property type="entry name" value="MEMBRANE PROTEIN"/>
    <property type="match status" value="1"/>
</dbReference>
<keyword evidence="4" id="KW-1133">Transmembrane helix</keyword>
<evidence type="ECO:0000256" key="5">
    <source>
        <dbReference type="ARBA" id="ARBA00023136"/>
    </source>
</evidence>
<dbReference type="SUPFAM" id="SSF140478">
    <property type="entry name" value="LemA-like"/>
    <property type="match status" value="1"/>
</dbReference>
<dbReference type="PANTHER" id="PTHR34478">
    <property type="entry name" value="PROTEIN LEMA"/>
    <property type="match status" value="1"/>
</dbReference>
<evidence type="ECO:0000256" key="1">
    <source>
        <dbReference type="ARBA" id="ARBA00004167"/>
    </source>
</evidence>
<reference evidence="6 7" key="1">
    <citation type="submission" date="2020-03" db="EMBL/GenBank/DDBJ databases">
        <title>Genomic Encyclopedia of Type Strains, Phase IV (KMG-IV): sequencing the most valuable type-strain genomes for metagenomic binning, comparative biology and taxonomic classification.</title>
        <authorList>
            <person name="Goeker M."/>
        </authorList>
    </citation>
    <scope>NUCLEOTIDE SEQUENCE [LARGE SCALE GENOMIC DNA]</scope>
    <source>
        <strain evidence="6 7">DSM 27651</strain>
    </source>
</reference>
<proteinExistence type="inferred from homology"/>
<keyword evidence="5" id="KW-0472">Membrane</keyword>
<evidence type="ECO:0000313" key="7">
    <source>
        <dbReference type="Proteomes" id="UP000734218"/>
    </source>
</evidence>
<comment type="caution">
    <text evidence="6">The sequence shown here is derived from an EMBL/GenBank/DDBJ whole genome shotgun (WGS) entry which is preliminary data.</text>
</comment>
<name>A0ABX0XM32_9SPHN</name>
<dbReference type="Gene3D" id="1.20.1440.20">
    <property type="entry name" value="LemA-like domain"/>
    <property type="match status" value="1"/>
</dbReference>
<organism evidence="6 7">
    <name type="scientific">Sphingomonas jejuensis</name>
    <dbReference type="NCBI Taxonomy" id="904715"/>
    <lineage>
        <taxon>Bacteria</taxon>
        <taxon>Pseudomonadati</taxon>
        <taxon>Pseudomonadota</taxon>
        <taxon>Alphaproteobacteria</taxon>
        <taxon>Sphingomonadales</taxon>
        <taxon>Sphingomonadaceae</taxon>
        <taxon>Sphingomonas</taxon>
    </lineage>
</organism>
<dbReference type="InterPro" id="IPR023353">
    <property type="entry name" value="LemA-like_dom_sf"/>
</dbReference>
<keyword evidence="3" id="KW-0812">Transmembrane</keyword>
<evidence type="ECO:0000256" key="4">
    <source>
        <dbReference type="ARBA" id="ARBA00022989"/>
    </source>
</evidence>
<dbReference type="PROSITE" id="PS51257">
    <property type="entry name" value="PROKAR_LIPOPROTEIN"/>
    <property type="match status" value="1"/>
</dbReference>
<gene>
    <name evidence="6" type="ORF">GGR88_001768</name>
</gene>
<dbReference type="EMBL" id="JAATJE010000001">
    <property type="protein sequence ID" value="NJC34294.1"/>
    <property type="molecule type" value="Genomic_DNA"/>
</dbReference>
<dbReference type="InterPro" id="IPR007156">
    <property type="entry name" value="MamQ_LemA"/>
</dbReference>
<accession>A0ABX0XM32</accession>
<protein>
    <submittedName>
        <fullName evidence="6">LemA protein</fullName>
    </submittedName>
</protein>
<dbReference type="RefSeq" id="WP_167954152.1">
    <property type="nucleotide sequence ID" value="NZ_JAATJE010000001.1"/>
</dbReference>
<evidence type="ECO:0000256" key="2">
    <source>
        <dbReference type="ARBA" id="ARBA00008854"/>
    </source>
</evidence>
<keyword evidence="7" id="KW-1185">Reference proteome</keyword>
<comment type="similarity">
    <text evidence="2">Belongs to the LemA family.</text>
</comment>
<evidence type="ECO:0000313" key="6">
    <source>
        <dbReference type="EMBL" id="NJC34294.1"/>
    </source>
</evidence>
<comment type="subcellular location">
    <subcellularLocation>
        <location evidence="1">Membrane</location>
        <topology evidence="1">Single-pass membrane protein</topology>
    </subcellularLocation>
</comment>